<name>A0A510XAU4_9GAMM</name>
<dbReference type="EMBL" id="BJUK01000039">
    <property type="protein sequence ID" value="GEK48548.1"/>
    <property type="molecule type" value="Genomic_DNA"/>
</dbReference>
<sequence>MRRFLFPRHPLPRATLLRCHLLLQLGLLGYGLSRLLPRTPWLADTTWVTAWPDLALGGGLLLLAMAAMRLLLELWLLPYHLPARQGGFAPQSVMTRSDARRPAVHDPDSAWTSEARRVVLEDEVVGKARVRRTASEPTLDVQNGLDEAAPSGEPRLS</sequence>
<dbReference type="OrthoDB" id="6168300at2"/>
<feature type="region of interest" description="Disordered" evidence="1">
    <location>
        <begin position="131"/>
        <end position="157"/>
    </location>
</feature>
<proteinExistence type="predicted"/>
<dbReference type="RefSeq" id="WP_146803877.1">
    <property type="nucleotide sequence ID" value="NZ_BJUK01000039.1"/>
</dbReference>
<evidence type="ECO:0000256" key="1">
    <source>
        <dbReference type="SAM" id="MobiDB-lite"/>
    </source>
</evidence>
<keyword evidence="3" id="KW-1185">Reference proteome</keyword>
<comment type="caution">
    <text evidence="2">The sequence shown here is derived from an EMBL/GenBank/DDBJ whole genome shotgun (WGS) entry which is preliminary data.</text>
</comment>
<organism evidence="2 3">
    <name type="scientific">Bisbaumannia pacifica</name>
    <dbReference type="NCBI Taxonomy" id="77098"/>
    <lineage>
        <taxon>Bacteria</taxon>
        <taxon>Pseudomonadati</taxon>
        <taxon>Pseudomonadota</taxon>
        <taxon>Gammaproteobacteria</taxon>
        <taxon>Oceanospirillales</taxon>
        <taxon>Halomonadaceae</taxon>
        <taxon>Bisbaumannia</taxon>
    </lineage>
</organism>
<evidence type="ECO:0000313" key="2">
    <source>
        <dbReference type="EMBL" id="GEK48548.1"/>
    </source>
</evidence>
<protein>
    <submittedName>
        <fullName evidence="2">Uncharacterized protein</fullName>
    </submittedName>
</protein>
<accession>A0A510XAU4</accession>
<dbReference type="AlphaFoldDB" id="A0A510XAU4"/>
<reference evidence="2 3" key="1">
    <citation type="submission" date="2019-07" db="EMBL/GenBank/DDBJ databases">
        <title>Whole genome shotgun sequence of Halomonas pacifica NBRC 102220.</title>
        <authorList>
            <person name="Hosoyama A."/>
            <person name="Uohara A."/>
            <person name="Ohji S."/>
            <person name="Ichikawa N."/>
        </authorList>
    </citation>
    <scope>NUCLEOTIDE SEQUENCE [LARGE SCALE GENOMIC DNA]</scope>
    <source>
        <strain evidence="2 3">NBRC 102220</strain>
    </source>
</reference>
<dbReference type="Proteomes" id="UP000321275">
    <property type="component" value="Unassembled WGS sequence"/>
</dbReference>
<gene>
    <name evidence="2" type="ORF">HPA02_28310</name>
</gene>
<evidence type="ECO:0000313" key="3">
    <source>
        <dbReference type="Proteomes" id="UP000321275"/>
    </source>
</evidence>